<organism evidence="3">
    <name type="scientific">uncultured Caudovirales phage</name>
    <dbReference type="NCBI Taxonomy" id="2100421"/>
    <lineage>
        <taxon>Viruses</taxon>
        <taxon>Duplodnaviria</taxon>
        <taxon>Heunggongvirae</taxon>
        <taxon>Uroviricota</taxon>
        <taxon>Caudoviricetes</taxon>
        <taxon>Peduoviridae</taxon>
        <taxon>Maltschvirus</taxon>
        <taxon>Maltschvirus maltsch</taxon>
    </lineage>
</organism>
<accession>A0A6J7XAL4</accession>
<feature type="compositionally biased region" description="Low complexity" evidence="1">
    <location>
        <begin position="179"/>
        <end position="191"/>
    </location>
</feature>
<proteinExistence type="predicted"/>
<evidence type="ECO:0000256" key="1">
    <source>
        <dbReference type="SAM" id="MobiDB-lite"/>
    </source>
</evidence>
<dbReference type="EMBL" id="LR797382">
    <property type="protein sequence ID" value="CAB4212261.1"/>
    <property type="molecule type" value="Genomic_DNA"/>
</dbReference>
<sequence length="630" mass="66971">MAASEYTDQDYFTIQSALNQAAQGQQEALGRVTQRTDQTVSTNIDYFKQLTDQATKLLAPYQALAQQGSGLYLDALGMNGAAKQQAAIPQATQIFNQQGINAAPLLQSIPGWAYNAAAGQASNFMDSIFGGPTAQAQPQQAPMQRPIQQPGISQAQKQHELNVSLGRASGPYVPPEQRAAATQQQQTAAQNSQLDALFQRYQAQQQASQAPAPFAAKPAFQAYTAPKTPDEIKAAEAKATHFKDLQTQEKNYLAALDTERAKTSDPQMLQELDRLAKGNSWTQQLSDIKMQEQNAARPANRAPAQLTPAEMDMLVKSGRIQGTQQGPVTLGQQQQQGQFAQQQGQPQQQQQGQGGLSQYIQQVLGNMSNETNTRPNAGQDAKDIMSQLIDPATGAVNQWMNSDVVKNVMNATVGAGTNAVQNAQAARGMLDSGQTLAELQKVGTNAAGQYIVPYAGQLANNVLSTGAGLANNRLSNYYSLLGKGVEFANNMIGQQASMTQNLTNQYAGMGNQFLGNLQNQSNVTANNQNNLMQGGLANLMSGGQQAANTTANIYGNLGGNVAGQNVYGNDAYGNAQMQSAGIEANRANQASQLQVLMDQQDRKAKAQNFGAMFNGGGLALSLGAMALGGL</sequence>
<protein>
    <submittedName>
        <fullName evidence="3">Uncharacterized protein</fullName>
    </submittedName>
</protein>
<feature type="region of interest" description="Disordered" evidence="1">
    <location>
        <begin position="167"/>
        <end position="191"/>
    </location>
</feature>
<gene>
    <name evidence="2" type="ORF">UFOVP1437_12</name>
    <name evidence="3" type="ORF">UFOVP1531_52</name>
</gene>
<feature type="region of interest" description="Disordered" evidence="1">
    <location>
        <begin position="323"/>
        <end position="356"/>
    </location>
</feature>
<dbReference type="EMBL" id="LR798383">
    <property type="protein sequence ID" value="CAB5228158.1"/>
    <property type="molecule type" value="Genomic_DNA"/>
</dbReference>
<reference evidence="3" key="1">
    <citation type="submission" date="2020-05" db="EMBL/GenBank/DDBJ databases">
        <authorList>
            <person name="Chiriac C."/>
            <person name="Salcher M."/>
            <person name="Ghai R."/>
            <person name="Kavagutti S V."/>
        </authorList>
    </citation>
    <scope>NUCLEOTIDE SEQUENCE</scope>
</reference>
<evidence type="ECO:0000313" key="3">
    <source>
        <dbReference type="EMBL" id="CAB5228158.1"/>
    </source>
</evidence>
<evidence type="ECO:0000313" key="2">
    <source>
        <dbReference type="EMBL" id="CAB4212261.1"/>
    </source>
</evidence>
<name>A0A6J7XAL4_9CAUD</name>